<dbReference type="PANTHER" id="PTHR10464:SF4">
    <property type="entry name" value="UREA TRANSPORTER"/>
    <property type="match status" value="1"/>
</dbReference>
<evidence type="ECO:0000256" key="5">
    <source>
        <dbReference type="ARBA" id="ARBA00022989"/>
    </source>
</evidence>
<dbReference type="RefSeq" id="WP_091118188.1">
    <property type="nucleotide sequence ID" value="NZ_FMHY01000002.1"/>
</dbReference>
<dbReference type="STRING" id="227316.GA0070604_2603"/>
<accession>A0A1C6UF87</accession>
<evidence type="ECO:0000256" key="4">
    <source>
        <dbReference type="ARBA" id="ARBA00022692"/>
    </source>
</evidence>
<evidence type="ECO:0000313" key="10">
    <source>
        <dbReference type="Proteomes" id="UP000199696"/>
    </source>
</evidence>
<dbReference type="Gene3D" id="1.10.3430.10">
    <property type="entry name" value="Ammonium transporter AmtB like domains"/>
    <property type="match status" value="1"/>
</dbReference>
<keyword evidence="10" id="KW-1185">Reference proteome</keyword>
<feature type="site" description="Important for channel permeability" evidence="7">
    <location>
        <position position="303"/>
    </location>
</feature>
<keyword evidence="5 8" id="KW-1133">Transmembrane helix</keyword>
<dbReference type="Pfam" id="PF03253">
    <property type="entry name" value="UT"/>
    <property type="match status" value="1"/>
</dbReference>
<evidence type="ECO:0000256" key="8">
    <source>
        <dbReference type="SAM" id="Phobius"/>
    </source>
</evidence>
<organism evidence="9 10">
    <name type="scientific">Micromonospora eburnea</name>
    <dbReference type="NCBI Taxonomy" id="227316"/>
    <lineage>
        <taxon>Bacteria</taxon>
        <taxon>Bacillati</taxon>
        <taxon>Actinomycetota</taxon>
        <taxon>Actinomycetes</taxon>
        <taxon>Micromonosporales</taxon>
        <taxon>Micromonosporaceae</taxon>
        <taxon>Micromonospora</taxon>
    </lineage>
</organism>
<evidence type="ECO:0000256" key="6">
    <source>
        <dbReference type="ARBA" id="ARBA00023136"/>
    </source>
</evidence>
<name>A0A1C6UF87_9ACTN</name>
<sequence length="331" mass="34155">MSSIAEPWRRLTGRNKVVEFVDMCLRGAAQVMLQNNPLTGLLILIAIGVGAGLAGAPRLVGGAIVGVAVGTVTALLLRADADSVRQGLFGFSPLLTGIGVLLFLRGGALLWLLVVFGAAATTITTLALTPVTRTWGLLPFTFPFVLTTWAVLMGAYQFAAVTVATPGRPALPGTTHVAPASPVADVVPGMIEGIAQVYLIPSAVAGAIIVLALAVNSLRAALFAIIGTVVATLVAIWYEAGASAVDAGLWDFNAVLTAIALGAVSYRPTLAAILYTLFGIIATVFVQAALTTVLEPLAIPTLTAPFVITTWLFLLGKRHFGPDRPAPAAAR</sequence>
<evidence type="ECO:0000256" key="7">
    <source>
        <dbReference type="PIRSR" id="PIRSR016502-1"/>
    </source>
</evidence>
<comment type="subcellular location">
    <subcellularLocation>
        <location evidence="1">Cell membrane</location>
        <topology evidence="1">Multi-pass membrane protein</topology>
    </subcellularLocation>
</comment>
<feature type="transmembrane region" description="Helical" evidence="8">
    <location>
        <begin position="250"/>
        <end position="266"/>
    </location>
</feature>
<evidence type="ECO:0000256" key="1">
    <source>
        <dbReference type="ARBA" id="ARBA00004651"/>
    </source>
</evidence>
<feature type="transmembrane region" description="Helical" evidence="8">
    <location>
        <begin position="220"/>
        <end position="238"/>
    </location>
</feature>
<comment type="similarity">
    <text evidence="2">Belongs to the urea transporter family.</text>
</comment>
<feature type="transmembrane region" description="Helical" evidence="8">
    <location>
        <begin position="140"/>
        <end position="159"/>
    </location>
</feature>
<feature type="transmembrane region" description="Helical" evidence="8">
    <location>
        <begin position="59"/>
        <end position="77"/>
    </location>
</feature>
<dbReference type="InterPro" id="IPR029020">
    <property type="entry name" value="Ammonium/urea_transptr"/>
</dbReference>
<reference evidence="10" key="1">
    <citation type="submission" date="2016-06" db="EMBL/GenBank/DDBJ databases">
        <authorList>
            <person name="Varghese N."/>
            <person name="Submissions Spin"/>
        </authorList>
    </citation>
    <scope>NUCLEOTIDE SEQUENCE [LARGE SCALE GENOMIC DNA]</scope>
    <source>
        <strain evidence="10">DSM 44814</strain>
    </source>
</reference>
<dbReference type="AlphaFoldDB" id="A0A1C6UF87"/>
<dbReference type="InterPro" id="IPR004937">
    <property type="entry name" value="Urea_transporter"/>
</dbReference>
<keyword evidence="3" id="KW-1003">Cell membrane</keyword>
<gene>
    <name evidence="9" type="ORF">GA0070604_2603</name>
</gene>
<keyword evidence="6 8" id="KW-0472">Membrane</keyword>
<feature type="transmembrane region" description="Helical" evidence="8">
    <location>
        <begin position="273"/>
        <end position="291"/>
    </location>
</feature>
<dbReference type="PIRSF" id="PIRSF016502">
    <property type="entry name" value="Urea_transporter"/>
    <property type="match status" value="1"/>
</dbReference>
<evidence type="ECO:0000313" key="9">
    <source>
        <dbReference type="EMBL" id="SCL52642.1"/>
    </source>
</evidence>
<feature type="transmembrane region" description="Helical" evidence="8">
    <location>
        <begin position="193"/>
        <end position="213"/>
    </location>
</feature>
<dbReference type="OrthoDB" id="3672812at2"/>
<feature type="transmembrane region" description="Helical" evidence="8">
    <location>
        <begin position="84"/>
        <end position="104"/>
    </location>
</feature>
<dbReference type="GO" id="GO:0015204">
    <property type="term" value="F:urea transmembrane transporter activity"/>
    <property type="evidence" value="ECO:0007669"/>
    <property type="project" value="InterPro"/>
</dbReference>
<protein>
    <submittedName>
        <fullName evidence="9">Urea transporter</fullName>
    </submittedName>
</protein>
<proteinExistence type="inferred from homology"/>
<keyword evidence="4 8" id="KW-0812">Transmembrane</keyword>
<evidence type="ECO:0000256" key="2">
    <source>
        <dbReference type="ARBA" id="ARBA00005914"/>
    </source>
</evidence>
<feature type="transmembrane region" description="Helical" evidence="8">
    <location>
        <begin position="110"/>
        <end position="128"/>
    </location>
</feature>
<dbReference type="PANTHER" id="PTHR10464">
    <property type="entry name" value="UREA TRANSPORTER"/>
    <property type="match status" value="1"/>
</dbReference>
<feature type="transmembrane region" description="Helical" evidence="8">
    <location>
        <begin position="297"/>
        <end position="315"/>
    </location>
</feature>
<feature type="transmembrane region" description="Helical" evidence="8">
    <location>
        <begin position="36"/>
        <end position="53"/>
    </location>
</feature>
<dbReference type="Proteomes" id="UP000199696">
    <property type="component" value="Unassembled WGS sequence"/>
</dbReference>
<dbReference type="EMBL" id="FMHY01000002">
    <property type="protein sequence ID" value="SCL52642.1"/>
    <property type="molecule type" value="Genomic_DNA"/>
</dbReference>
<evidence type="ECO:0000256" key="3">
    <source>
        <dbReference type="ARBA" id="ARBA00022475"/>
    </source>
</evidence>
<dbReference type="GO" id="GO:0005886">
    <property type="term" value="C:plasma membrane"/>
    <property type="evidence" value="ECO:0007669"/>
    <property type="project" value="UniProtKB-SubCell"/>
</dbReference>